<dbReference type="GO" id="GO:0042910">
    <property type="term" value="F:xenobiotic transmembrane transporter activity"/>
    <property type="evidence" value="ECO:0007669"/>
    <property type="project" value="InterPro"/>
</dbReference>
<keyword evidence="3" id="KW-1133">Transmembrane helix</keyword>
<reference evidence="4" key="3">
    <citation type="submission" date="2023-05" db="EMBL/GenBank/DDBJ databases">
        <authorList>
            <person name="Smith C.H."/>
        </authorList>
    </citation>
    <scope>NUCLEOTIDE SEQUENCE</scope>
    <source>
        <strain evidence="4">CHS0354</strain>
        <tissue evidence="4">Mantle</tissue>
    </source>
</reference>
<protein>
    <recommendedName>
        <fullName evidence="6">MATE family efflux transporter</fullName>
    </recommendedName>
</protein>
<dbReference type="EMBL" id="JAEAOA010000186">
    <property type="protein sequence ID" value="KAK3604137.1"/>
    <property type="molecule type" value="Genomic_DNA"/>
</dbReference>
<reference evidence="4" key="2">
    <citation type="journal article" date="2021" name="Genome Biol. Evol.">
        <title>Developing a high-quality reference genome for a parasitic bivalve with doubly uniparental inheritance (Bivalvia: Unionida).</title>
        <authorList>
            <person name="Smith C.H."/>
        </authorList>
    </citation>
    <scope>NUCLEOTIDE SEQUENCE</scope>
    <source>
        <strain evidence="4">CHS0354</strain>
        <tissue evidence="4">Mantle</tissue>
    </source>
</reference>
<name>A0AAE0T5E0_9BIVA</name>
<reference evidence="4" key="1">
    <citation type="journal article" date="2021" name="Genome Biol. Evol.">
        <title>A High-Quality Reference Genome for a Parasitic Bivalve with Doubly Uniparental Inheritance (Bivalvia: Unionida).</title>
        <authorList>
            <person name="Smith C.H."/>
        </authorList>
    </citation>
    <scope>NUCLEOTIDE SEQUENCE</scope>
    <source>
        <strain evidence="4">CHS0354</strain>
    </source>
</reference>
<evidence type="ECO:0000313" key="5">
    <source>
        <dbReference type="Proteomes" id="UP001195483"/>
    </source>
</evidence>
<comment type="caution">
    <text evidence="4">The sequence shown here is derived from an EMBL/GenBank/DDBJ whole genome shotgun (WGS) entry which is preliminary data.</text>
</comment>
<evidence type="ECO:0000256" key="2">
    <source>
        <dbReference type="ARBA" id="ARBA00022448"/>
    </source>
</evidence>
<dbReference type="InterPro" id="IPR002528">
    <property type="entry name" value="MATE_fam"/>
</dbReference>
<keyword evidence="3" id="KW-0472">Membrane</keyword>
<feature type="transmembrane region" description="Helical" evidence="3">
    <location>
        <begin position="282"/>
        <end position="299"/>
    </location>
</feature>
<evidence type="ECO:0000256" key="3">
    <source>
        <dbReference type="SAM" id="Phobius"/>
    </source>
</evidence>
<keyword evidence="2" id="KW-0813">Transport</keyword>
<organism evidence="4 5">
    <name type="scientific">Potamilus streckersoni</name>
    <dbReference type="NCBI Taxonomy" id="2493646"/>
    <lineage>
        <taxon>Eukaryota</taxon>
        <taxon>Metazoa</taxon>
        <taxon>Spiralia</taxon>
        <taxon>Lophotrochozoa</taxon>
        <taxon>Mollusca</taxon>
        <taxon>Bivalvia</taxon>
        <taxon>Autobranchia</taxon>
        <taxon>Heteroconchia</taxon>
        <taxon>Palaeoheterodonta</taxon>
        <taxon>Unionida</taxon>
        <taxon>Unionoidea</taxon>
        <taxon>Unionidae</taxon>
        <taxon>Ambleminae</taxon>
        <taxon>Lampsilini</taxon>
        <taxon>Potamilus</taxon>
    </lineage>
</organism>
<sequence>MTAKLPKISFTSRAYRLFKDALGSHEHDLTAISLRRAVVLLSIPMMLELVLESVFAVVNIFYLNRLSVHAVSVVGLTEAVITLVYSVGVGLGAAATAYVARRTGEKNPQGASVSAAQVILVSFVMSVVLAVPGYLFAADILHLMGAEPEAIRIGETYTRIMFAGNLSIILLFVINGAFRGAGNASIAMKSLWPDLSVIRGLISVAYPATLQFLIASASWIVIAALVAQYGSAASGGYQTTVRLFLFFILPAWGMSNAAATLVGQNLGAKLPDRAEESVWVSLKYNLIFMAAVTALLVIFPEKLLSVFIPPGETAR</sequence>
<evidence type="ECO:0008006" key="6">
    <source>
        <dbReference type="Google" id="ProtNLM"/>
    </source>
</evidence>
<accession>A0AAE0T5E0</accession>
<evidence type="ECO:0000256" key="1">
    <source>
        <dbReference type="ARBA" id="ARBA00010199"/>
    </source>
</evidence>
<evidence type="ECO:0000313" key="4">
    <source>
        <dbReference type="EMBL" id="KAK3604137.1"/>
    </source>
</evidence>
<dbReference type="Proteomes" id="UP001195483">
    <property type="component" value="Unassembled WGS sequence"/>
</dbReference>
<feature type="transmembrane region" description="Helical" evidence="3">
    <location>
        <begin position="82"/>
        <end position="100"/>
    </location>
</feature>
<proteinExistence type="inferred from homology"/>
<dbReference type="Pfam" id="PF01554">
    <property type="entry name" value="MatE"/>
    <property type="match status" value="2"/>
</dbReference>
<dbReference type="PANTHER" id="PTHR43298">
    <property type="entry name" value="MULTIDRUG RESISTANCE PROTEIN NORM-RELATED"/>
    <property type="match status" value="1"/>
</dbReference>
<gene>
    <name evidence="4" type="ORF">CHS0354_001944</name>
</gene>
<feature type="transmembrane region" description="Helical" evidence="3">
    <location>
        <begin position="157"/>
        <end position="178"/>
    </location>
</feature>
<dbReference type="InterPro" id="IPR050222">
    <property type="entry name" value="MATE_MdtK"/>
</dbReference>
<keyword evidence="5" id="KW-1185">Reference proteome</keyword>
<feature type="transmembrane region" description="Helical" evidence="3">
    <location>
        <begin position="243"/>
        <end position="262"/>
    </location>
</feature>
<dbReference type="GO" id="GO:0015297">
    <property type="term" value="F:antiporter activity"/>
    <property type="evidence" value="ECO:0007669"/>
    <property type="project" value="InterPro"/>
</dbReference>
<comment type="similarity">
    <text evidence="1">Belongs to the multi antimicrobial extrusion (MATE) (TC 2.A.66.1) family.</text>
</comment>
<feature type="transmembrane region" description="Helical" evidence="3">
    <location>
        <begin position="37"/>
        <end position="62"/>
    </location>
</feature>
<dbReference type="PANTHER" id="PTHR43298:SF2">
    <property type="entry name" value="FMN_FAD EXPORTER YEEO-RELATED"/>
    <property type="match status" value="1"/>
</dbReference>
<dbReference type="AlphaFoldDB" id="A0AAE0T5E0"/>
<keyword evidence="3" id="KW-0812">Transmembrane</keyword>
<dbReference type="GO" id="GO:0005886">
    <property type="term" value="C:plasma membrane"/>
    <property type="evidence" value="ECO:0007669"/>
    <property type="project" value="TreeGrafter"/>
</dbReference>
<feature type="transmembrane region" description="Helical" evidence="3">
    <location>
        <begin position="112"/>
        <end position="137"/>
    </location>
</feature>
<feature type="transmembrane region" description="Helical" evidence="3">
    <location>
        <begin position="212"/>
        <end position="231"/>
    </location>
</feature>